<gene>
    <name evidence="2" type="ORF">D2N39_19550</name>
</gene>
<dbReference type="PANTHER" id="PTHR45128">
    <property type="entry name" value="METHYLTRANSFERASE TYPE 11"/>
    <property type="match status" value="1"/>
</dbReference>
<reference evidence="2 3" key="1">
    <citation type="submission" date="2018-09" db="EMBL/GenBank/DDBJ databases">
        <title>Gemmobacter lutimaris sp. nov., a marine bacterium isolated from tidal flat.</title>
        <authorList>
            <person name="Lee D.W."/>
            <person name="Yoo Y."/>
            <person name="Kim J.-J."/>
            <person name="Kim B.S."/>
        </authorList>
    </citation>
    <scope>NUCLEOTIDE SEQUENCE [LARGE SCALE GENOMIC DNA]</scope>
    <source>
        <strain evidence="2 3">YJ-T1-11</strain>
    </source>
</reference>
<evidence type="ECO:0000259" key="1">
    <source>
        <dbReference type="Pfam" id="PF08242"/>
    </source>
</evidence>
<dbReference type="PANTHER" id="PTHR45128:SF1">
    <property type="entry name" value="S-ADENOSYLMETHIONINE-DEPENDENT METHYLTRANSFERASE RV2258C"/>
    <property type="match status" value="1"/>
</dbReference>
<dbReference type="CDD" id="cd02440">
    <property type="entry name" value="AdoMet_MTases"/>
    <property type="match status" value="1"/>
</dbReference>
<keyword evidence="2" id="KW-0489">Methyltransferase</keyword>
<feature type="domain" description="Methyltransferase type 12" evidence="1">
    <location>
        <begin position="72"/>
        <end position="163"/>
    </location>
</feature>
<dbReference type="InterPro" id="IPR029063">
    <property type="entry name" value="SAM-dependent_MTases_sf"/>
</dbReference>
<protein>
    <submittedName>
        <fullName evidence="2">Class I SAM-dependent methyltransferase</fullName>
    </submittedName>
</protein>
<dbReference type="EMBL" id="QXXQ01000017">
    <property type="protein sequence ID" value="RID90086.1"/>
    <property type="molecule type" value="Genomic_DNA"/>
</dbReference>
<dbReference type="AlphaFoldDB" id="A0A398BSC5"/>
<dbReference type="SUPFAM" id="SSF53335">
    <property type="entry name" value="S-adenosyl-L-methionine-dependent methyltransferases"/>
    <property type="match status" value="1"/>
</dbReference>
<sequence>MTGHLSFNAADNLDAAEIDRINAEFYGRFNYPWRALSLTGHADPTFAPRFLCQEAGDFDGAALPPDGEIWVAGCGTNQAVITALRFPGARVLGTDLSARSLALAEASARDLGLTNLRLEQASLNDAPHEARFDHVICTGVIHHNADPAQPLARLARALKPGGVMELMVYNYYHRIQTTAFQKAIRLLSGAGGRGGLIEAELPMAQEMVADFPLPGTMADFLAAQRGLPEPAVADSLLQPVEFSYSVETLAALCAGAGLVLWQPCVNQFDRLSGQFGWEPPLTGASAAAFNRLPDLERWQVANLLMQERSPMLWFYIGHGPKRRTRAEVNADFLRRSFAPARCEVVSHVLGAEGHYQPSPRRAALPAPALPADPQARAVYLACDGQRSMAEVLAGLGPMPDEAGLTRLRQMLTTPAFPYLLAT</sequence>
<dbReference type="RefSeq" id="WP_119136467.1">
    <property type="nucleotide sequence ID" value="NZ_QXXQ01000017.1"/>
</dbReference>
<keyword evidence="2" id="KW-0808">Transferase</keyword>
<accession>A0A398BSC5</accession>
<dbReference type="InterPro" id="IPR053173">
    <property type="entry name" value="SAM-binding_MTase"/>
</dbReference>
<name>A0A398BSC5_9RHOB</name>
<dbReference type="Proteomes" id="UP000266649">
    <property type="component" value="Unassembled WGS sequence"/>
</dbReference>
<dbReference type="Gene3D" id="3.40.50.150">
    <property type="entry name" value="Vaccinia Virus protein VP39"/>
    <property type="match status" value="1"/>
</dbReference>
<evidence type="ECO:0000313" key="2">
    <source>
        <dbReference type="EMBL" id="RID90086.1"/>
    </source>
</evidence>
<evidence type="ECO:0000313" key="3">
    <source>
        <dbReference type="Proteomes" id="UP000266649"/>
    </source>
</evidence>
<dbReference type="OrthoDB" id="649979at2"/>
<dbReference type="GO" id="GO:0008168">
    <property type="term" value="F:methyltransferase activity"/>
    <property type="evidence" value="ECO:0007669"/>
    <property type="project" value="UniProtKB-KW"/>
</dbReference>
<keyword evidence="3" id="KW-1185">Reference proteome</keyword>
<comment type="caution">
    <text evidence="2">The sequence shown here is derived from an EMBL/GenBank/DDBJ whole genome shotgun (WGS) entry which is preliminary data.</text>
</comment>
<proteinExistence type="predicted"/>
<organism evidence="2 3">
    <name type="scientific">Gemmobacter lutimaris</name>
    <dbReference type="NCBI Taxonomy" id="2306023"/>
    <lineage>
        <taxon>Bacteria</taxon>
        <taxon>Pseudomonadati</taxon>
        <taxon>Pseudomonadota</taxon>
        <taxon>Alphaproteobacteria</taxon>
        <taxon>Rhodobacterales</taxon>
        <taxon>Paracoccaceae</taxon>
        <taxon>Gemmobacter</taxon>
    </lineage>
</organism>
<dbReference type="GO" id="GO:0032259">
    <property type="term" value="P:methylation"/>
    <property type="evidence" value="ECO:0007669"/>
    <property type="project" value="UniProtKB-KW"/>
</dbReference>
<dbReference type="Pfam" id="PF08242">
    <property type="entry name" value="Methyltransf_12"/>
    <property type="match status" value="1"/>
</dbReference>
<dbReference type="InterPro" id="IPR013217">
    <property type="entry name" value="Methyltransf_12"/>
</dbReference>